<keyword evidence="7" id="KW-0067">ATP-binding</keyword>
<evidence type="ECO:0000256" key="6">
    <source>
        <dbReference type="ARBA" id="ARBA00022777"/>
    </source>
</evidence>
<evidence type="ECO:0000256" key="9">
    <source>
        <dbReference type="ARBA" id="ARBA00023098"/>
    </source>
</evidence>
<dbReference type="GO" id="GO:0005886">
    <property type="term" value="C:plasma membrane"/>
    <property type="evidence" value="ECO:0007669"/>
    <property type="project" value="TreeGrafter"/>
</dbReference>
<dbReference type="RefSeq" id="WP_058482105.1">
    <property type="nucleotide sequence ID" value="NZ_CAAAII010000009.1"/>
</dbReference>
<dbReference type="InterPro" id="IPR005218">
    <property type="entry name" value="Diacylglycerol/lipid_kinase"/>
</dbReference>
<keyword evidence="5" id="KW-0547">Nucleotide-binding</keyword>
<proteinExistence type="predicted"/>
<keyword evidence="6" id="KW-0418">Kinase</keyword>
<dbReference type="Pfam" id="PF00781">
    <property type="entry name" value="DAGK_cat"/>
    <property type="match status" value="1"/>
</dbReference>
<dbReference type="EMBL" id="LNYX01000002">
    <property type="protein sequence ID" value="KTD66093.1"/>
    <property type="molecule type" value="Genomic_DNA"/>
</dbReference>
<dbReference type="InterPro" id="IPR050187">
    <property type="entry name" value="Lipid_Phosphate_FormReg"/>
</dbReference>
<keyword evidence="2" id="KW-0444">Lipid biosynthesis</keyword>
<keyword evidence="4" id="KW-0479">Metal-binding</keyword>
<comment type="caution">
    <text evidence="13">The sequence shown here is derived from an EMBL/GenBank/DDBJ whole genome shotgun (WGS) entry which is preliminary data.</text>
</comment>
<dbReference type="PANTHER" id="PTHR12358:SF106">
    <property type="entry name" value="LIPID KINASE YEGS"/>
    <property type="match status" value="1"/>
</dbReference>
<keyword evidence="10" id="KW-0594">Phospholipid biosynthesis</keyword>
<dbReference type="InterPro" id="IPR016064">
    <property type="entry name" value="NAD/diacylglycerol_kinase_sf"/>
</dbReference>
<feature type="domain" description="DAGKc" evidence="12">
    <location>
        <begin position="1"/>
        <end position="134"/>
    </location>
</feature>
<evidence type="ECO:0000256" key="11">
    <source>
        <dbReference type="ARBA" id="ARBA00023264"/>
    </source>
</evidence>
<dbReference type="Gene3D" id="3.40.50.10330">
    <property type="entry name" value="Probable inorganic polyphosphate/atp-NAD kinase, domain 1"/>
    <property type="match status" value="1"/>
</dbReference>
<dbReference type="Gene3D" id="2.60.200.40">
    <property type="match status" value="1"/>
</dbReference>
<dbReference type="PANTHER" id="PTHR12358">
    <property type="entry name" value="SPHINGOSINE KINASE"/>
    <property type="match status" value="1"/>
</dbReference>
<name>A0A0W0ZAE5_LEGSP</name>
<evidence type="ECO:0000256" key="5">
    <source>
        <dbReference type="ARBA" id="ARBA00022741"/>
    </source>
</evidence>
<evidence type="ECO:0000256" key="7">
    <source>
        <dbReference type="ARBA" id="ARBA00022840"/>
    </source>
</evidence>
<evidence type="ECO:0000256" key="2">
    <source>
        <dbReference type="ARBA" id="ARBA00022516"/>
    </source>
</evidence>
<dbReference type="NCBIfam" id="TIGR00147">
    <property type="entry name" value="YegS/Rv2252/BmrU family lipid kinase"/>
    <property type="match status" value="1"/>
</dbReference>
<gene>
    <name evidence="13" type="ORF">Lspi_0156</name>
</gene>
<protein>
    <submittedName>
        <fullName evidence="13">Transcriptional regulator</fullName>
    </submittedName>
</protein>
<dbReference type="GO" id="GO:0008654">
    <property type="term" value="P:phospholipid biosynthetic process"/>
    <property type="evidence" value="ECO:0007669"/>
    <property type="project" value="UniProtKB-KW"/>
</dbReference>
<dbReference type="InterPro" id="IPR045540">
    <property type="entry name" value="YegS/DAGK_C"/>
</dbReference>
<evidence type="ECO:0000313" key="13">
    <source>
        <dbReference type="EMBL" id="KTD66093.1"/>
    </source>
</evidence>
<evidence type="ECO:0000256" key="3">
    <source>
        <dbReference type="ARBA" id="ARBA00022679"/>
    </source>
</evidence>
<keyword evidence="9" id="KW-0443">Lipid metabolism</keyword>
<dbReference type="PROSITE" id="PS50146">
    <property type="entry name" value="DAGK"/>
    <property type="match status" value="1"/>
</dbReference>
<dbReference type="STRING" id="452.Lspi_0156"/>
<dbReference type="PATRIC" id="fig|452.5.peg.170"/>
<evidence type="ECO:0000256" key="10">
    <source>
        <dbReference type="ARBA" id="ARBA00023209"/>
    </source>
</evidence>
<dbReference type="GO" id="GO:0046872">
    <property type="term" value="F:metal ion binding"/>
    <property type="evidence" value="ECO:0007669"/>
    <property type="project" value="UniProtKB-KW"/>
</dbReference>
<dbReference type="InterPro" id="IPR017438">
    <property type="entry name" value="ATP-NAD_kinase_N"/>
</dbReference>
<keyword evidence="8" id="KW-0460">Magnesium</keyword>
<evidence type="ECO:0000256" key="4">
    <source>
        <dbReference type="ARBA" id="ARBA00022723"/>
    </source>
</evidence>
<evidence type="ECO:0000256" key="1">
    <source>
        <dbReference type="ARBA" id="ARBA00001946"/>
    </source>
</evidence>
<comment type="cofactor">
    <cofactor evidence="1">
        <name>Mg(2+)</name>
        <dbReference type="ChEBI" id="CHEBI:18420"/>
    </cofactor>
</comment>
<evidence type="ECO:0000256" key="8">
    <source>
        <dbReference type="ARBA" id="ARBA00022842"/>
    </source>
</evidence>
<accession>A0A0W0ZAE5</accession>
<organism evidence="13 14">
    <name type="scientific">Legionella spiritensis</name>
    <dbReference type="NCBI Taxonomy" id="452"/>
    <lineage>
        <taxon>Bacteria</taxon>
        <taxon>Pseudomonadati</taxon>
        <taxon>Pseudomonadota</taxon>
        <taxon>Gammaproteobacteria</taxon>
        <taxon>Legionellales</taxon>
        <taxon>Legionellaceae</taxon>
        <taxon>Legionella</taxon>
    </lineage>
</organism>
<dbReference type="GO" id="GO:0016301">
    <property type="term" value="F:kinase activity"/>
    <property type="evidence" value="ECO:0007669"/>
    <property type="project" value="UniProtKB-KW"/>
</dbReference>
<dbReference type="InterPro" id="IPR001206">
    <property type="entry name" value="Diacylglycerol_kinase_cat_dom"/>
</dbReference>
<dbReference type="SUPFAM" id="SSF111331">
    <property type="entry name" value="NAD kinase/diacylglycerol kinase-like"/>
    <property type="match status" value="1"/>
</dbReference>
<sequence length="304" mass="33957">MSHIAVVINPVAGNGFGKRAWQILQPGLHAMFQKISSRMSNHADDIGIMTRDLLSAKPDYLLIVGGDGTLSQVVNSLFQDEKQLSPETRLAFFNCGCGGDFVRQFPAQKITEFLDRLAHNQYITTNIGQIRFGDQRVKYFVNIASVGMSAQVVVNASKGGWLKKLGGSVFYFIHGLSALLRYKPGKVRIRCDNHPVETSDVWLIALCNGQYFGGNMHIAPLARIDDDMLDVVTVLNFNRIKVMFKFIKIYTGKHLLEKQVHYMQAREVTLDTDQTDIPVEADGEFLGYLPAAFTLIPGYLKLIV</sequence>
<keyword evidence="11" id="KW-1208">Phospholipid metabolism</keyword>
<dbReference type="AlphaFoldDB" id="A0A0W0ZAE5"/>
<reference evidence="13 14" key="1">
    <citation type="submission" date="2015-11" db="EMBL/GenBank/DDBJ databases">
        <title>Genomic analysis of 38 Legionella species identifies large and diverse effector repertoires.</title>
        <authorList>
            <person name="Burstein D."/>
            <person name="Amaro F."/>
            <person name="Zusman T."/>
            <person name="Lifshitz Z."/>
            <person name="Cohen O."/>
            <person name="Gilbert J.A."/>
            <person name="Pupko T."/>
            <person name="Shuman H.A."/>
            <person name="Segal G."/>
        </authorList>
    </citation>
    <scope>NUCLEOTIDE SEQUENCE [LARGE SCALE GENOMIC DNA]</scope>
    <source>
        <strain evidence="13 14">Mt.St.Helens-9</strain>
    </source>
</reference>
<keyword evidence="3" id="KW-0808">Transferase</keyword>
<dbReference type="OrthoDB" id="142078at2"/>
<dbReference type="GO" id="GO:0005524">
    <property type="term" value="F:ATP binding"/>
    <property type="evidence" value="ECO:0007669"/>
    <property type="project" value="UniProtKB-KW"/>
</dbReference>
<evidence type="ECO:0000313" key="14">
    <source>
        <dbReference type="Proteomes" id="UP000054877"/>
    </source>
</evidence>
<evidence type="ECO:0000259" key="12">
    <source>
        <dbReference type="PROSITE" id="PS50146"/>
    </source>
</evidence>
<keyword evidence="14" id="KW-1185">Reference proteome</keyword>
<dbReference type="Pfam" id="PF19279">
    <property type="entry name" value="YegS_C"/>
    <property type="match status" value="1"/>
</dbReference>
<dbReference type="Proteomes" id="UP000054877">
    <property type="component" value="Unassembled WGS sequence"/>
</dbReference>